<proteinExistence type="predicted"/>
<protein>
    <submittedName>
        <fullName evidence="1">Uncharacterized protein</fullName>
    </submittedName>
</protein>
<accession>A0A517NLA8</accession>
<gene>
    <name evidence="1" type="ORF">K227x_63400</name>
</gene>
<sequence>MAINGLHDLSNLSVEQLYSVYLAVARADWLWRRRAVYGATTPPPGHAEFRPLAFPVFKLRMDTVASVLRGDTILRERLSRQASAYGIDIASAMTIQSQAA</sequence>
<dbReference type="EMBL" id="CP036525">
    <property type="protein sequence ID" value="QDT07911.1"/>
    <property type="molecule type" value="Genomic_DNA"/>
</dbReference>
<keyword evidence="2" id="KW-1185">Reference proteome</keyword>
<dbReference type="KEGG" id="rlc:K227x_63400"/>
<evidence type="ECO:0000313" key="2">
    <source>
        <dbReference type="Proteomes" id="UP000318538"/>
    </source>
</evidence>
<evidence type="ECO:0000313" key="1">
    <source>
        <dbReference type="EMBL" id="QDT07911.1"/>
    </source>
</evidence>
<dbReference type="AlphaFoldDB" id="A0A517NLA8"/>
<name>A0A517NLA8_9BACT</name>
<dbReference type="Proteomes" id="UP000318538">
    <property type="component" value="Chromosome"/>
</dbReference>
<reference evidence="1 2" key="1">
    <citation type="submission" date="2019-02" db="EMBL/GenBank/DDBJ databases">
        <title>Deep-cultivation of Planctomycetes and their phenomic and genomic characterization uncovers novel biology.</title>
        <authorList>
            <person name="Wiegand S."/>
            <person name="Jogler M."/>
            <person name="Boedeker C."/>
            <person name="Pinto D."/>
            <person name="Vollmers J."/>
            <person name="Rivas-Marin E."/>
            <person name="Kohn T."/>
            <person name="Peeters S.H."/>
            <person name="Heuer A."/>
            <person name="Rast P."/>
            <person name="Oberbeckmann S."/>
            <person name="Bunk B."/>
            <person name="Jeske O."/>
            <person name="Meyerdierks A."/>
            <person name="Storesund J.E."/>
            <person name="Kallscheuer N."/>
            <person name="Luecker S."/>
            <person name="Lage O.M."/>
            <person name="Pohl T."/>
            <person name="Merkel B.J."/>
            <person name="Hornburger P."/>
            <person name="Mueller R.-W."/>
            <person name="Bruemmer F."/>
            <person name="Labrenz M."/>
            <person name="Spormann A.M."/>
            <person name="Op den Camp H."/>
            <person name="Overmann J."/>
            <person name="Amann R."/>
            <person name="Jetten M.S.M."/>
            <person name="Mascher T."/>
            <person name="Medema M.H."/>
            <person name="Devos D.P."/>
            <person name="Kaster A.-K."/>
            <person name="Ovreas L."/>
            <person name="Rohde M."/>
            <person name="Galperin M.Y."/>
            <person name="Jogler C."/>
        </authorList>
    </citation>
    <scope>NUCLEOTIDE SEQUENCE [LARGE SCALE GENOMIC DNA]</scope>
    <source>
        <strain evidence="1 2">K22_7</strain>
    </source>
</reference>
<organism evidence="1 2">
    <name type="scientific">Rubripirellula lacrimiformis</name>
    <dbReference type="NCBI Taxonomy" id="1930273"/>
    <lineage>
        <taxon>Bacteria</taxon>
        <taxon>Pseudomonadati</taxon>
        <taxon>Planctomycetota</taxon>
        <taxon>Planctomycetia</taxon>
        <taxon>Pirellulales</taxon>
        <taxon>Pirellulaceae</taxon>
        <taxon>Rubripirellula</taxon>
    </lineage>
</organism>